<evidence type="ECO:0000256" key="10">
    <source>
        <dbReference type="ARBA" id="ARBA00048679"/>
    </source>
</evidence>
<evidence type="ECO:0000256" key="11">
    <source>
        <dbReference type="ARBA" id="ARBA00058225"/>
    </source>
</evidence>
<reference evidence="16" key="1">
    <citation type="submission" date="2023-12" db="EMBL/GenBank/DDBJ databases">
        <title>Genome assembly of Anisodus tanguticus.</title>
        <authorList>
            <person name="Wang Y.-J."/>
        </authorList>
    </citation>
    <scope>NUCLEOTIDE SEQUENCE</scope>
    <source>
        <strain evidence="16">KB-2021</strain>
        <tissue evidence="16">Leaf</tissue>
    </source>
</reference>
<proteinExistence type="inferred from homology"/>
<evidence type="ECO:0000256" key="12">
    <source>
        <dbReference type="PROSITE-ProRule" id="PRU10141"/>
    </source>
</evidence>
<comment type="cofactor">
    <cofactor evidence="1">
        <name>Mn(2+)</name>
        <dbReference type="ChEBI" id="CHEBI:29035"/>
    </cofactor>
</comment>
<dbReference type="Gene3D" id="1.10.510.10">
    <property type="entry name" value="Transferase(Phosphotransferase) domain 1"/>
    <property type="match status" value="1"/>
</dbReference>
<organism evidence="16 17">
    <name type="scientific">Anisodus tanguticus</name>
    <dbReference type="NCBI Taxonomy" id="243964"/>
    <lineage>
        <taxon>Eukaryota</taxon>
        <taxon>Viridiplantae</taxon>
        <taxon>Streptophyta</taxon>
        <taxon>Embryophyta</taxon>
        <taxon>Tracheophyta</taxon>
        <taxon>Spermatophyta</taxon>
        <taxon>Magnoliopsida</taxon>
        <taxon>eudicotyledons</taxon>
        <taxon>Gunneridae</taxon>
        <taxon>Pentapetalae</taxon>
        <taxon>asterids</taxon>
        <taxon>lamiids</taxon>
        <taxon>Solanales</taxon>
        <taxon>Solanaceae</taxon>
        <taxon>Solanoideae</taxon>
        <taxon>Hyoscyameae</taxon>
        <taxon>Anisodus</taxon>
    </lineage>
</organism>
<accession>A0AAE1SAQ6</accession>
<keyword evidence="6 12" id="KW-0547">Nucleotide-binding</keyword>
<feature type="domain" description="Protein kinase" evidence="14">
    <location>
        <begin position="35"/>
        <end position="291"/>
    </location>
</feature>
<keyword evidence="5" id="KW-0808">Transferase</keyword>
<evidence type="ECO:0000256" key="3">
    <source>
        <dbReference type="ARBA" id="ARBA00012513"/>
    </source>
</evidence>
<dbReference type="InterPro" id="IPR008271">
    <property type="entry name" value="Ser/Thr_kinase_AS"/>
</dbReference>
<evidence type="ECO:0000259" key="15">
    <source>
        <dbReference type="PROSITE" id="PS50816"/>
    </source>
</evidence>
<keyword evidence="17" id="KW-1185">Reference proteome</keyword>
<dbReference type="GO" id="GO:0005524">
    <property type="term" value="F:ATP binding"/>
    <property type="evidence" value="ECO:0007669"/>
    <property type="project" value="UniProtKB-UniRule"/>
</dbReference>
<dbReference type="InterPro" id="IPR018451">
    <property type="entry name" value="NAF/FISL_domain"/>
</dbReference>
<evidence type="ECO:0000256" key="2">
    <source>
        <dbReference type="ARBA" id="ARBA00006234"/>
    </source>
</evidence>
<dbReference type="PROSITE" id="PS00107">
    <property type="entry name" value="PROTEIN_KINASE_ATP"/>
    <property type="match status" value="1"/>
</dbReference>
<dbReference type="EC" id="2.7.11.1" evidence="3"/>
<dbReference type="InterPro" id="IPR000719">
    <property type="entry name" value="Prot_kinase_dom"/>
</dbReference>
<dbReference type="PANTHER" id="PTHR43895">
    <property type="entry name" value="CALCIUM/CALMODULIN-DEPENDENT PROTEIN KINASE KINASE-RELATED"/>
    <property type="match status" value="1"/>
</dbReference>
<dbReference type="SUPFAM" id="SSF56112">
    <property type="entry name" value="Protein kinase-like (PK-like)"/>
    <property type="match status" value="1"/>
</dbReference>
<gene>
    <name evidence="16" type="ORF">RND71_013837</name>
</gene>
<name>A0AAE1SAQ6_9SOLA</name>
<evidence type="ECO:0000313" key="17">
    <source>
        <dbReference type="Proteomes" id="UP001291623"/>
    </source>
</evidence>
<comment type="catalytic activity">
    <reaction evidence="10">
        <text>L-seryl-[protein] + ATP = O-phospho-L-seryl-[protein] + ADP + H(+)</text>
        <dbReference type="Rhea" id="RHEA:17989"/>
        <dbReference type="Rhea" id="RHEA-COMP:9863"/>
        <dbReference type="Rhea" id="RHEA-COMP:11604"/>
        <dbReference type="ChEBI" id="CHEBI:15378"/>
        <dbReference type="ChEBI" id="CHEBI:29999"/>
        <dbReference type="ChEBI" id="CHEBI:30616"/>
        <dbReference type="ChEBI" id="CHEBI:83421"/>
        <dbReference type="ChEBI" id="CHEBI:456216"/>
        <dbReference type="EC" id="2.7.11.1"/>
    </reaction>
</comment>
<dbReference type="GO" id="GO:0007165">
    <property type="term" value="P:signal transduction"/>
    <property type="evidence" value="ECO:0007669"/>
    <property type="project" value="InterPro"/>
</dbReference>
<dbReference type="GO" id="GO:0004674">
    <property type="term" value="F:protein serine/threonine kinase activity"/>
    <property type="evidence" value="ECO:0007669"/>
    <property type="project" value="UniProtKB-KW"/>
</dbReference>
<comment type="function">
    <text evidence="11">CIPK serine-threonine protein kinases interact with CBL proteins. Binding of a CBL protein to the regulatory NAF domain of CIPK protein lead to the activation of the kinase in a calcium-dependent manner.</text>
</comment>
<evidence type="ECO:0000256" key="9">
    <source>
        <dbReference type="ARBA" id="ARBA00047899"/>
    </source>
</evidence>
<evidence type="ECO:0000256" key="4">
    <source>
        <dbReference type="ARBA" id="ARBA00022527"/>
    </source>
</evidence>
<dbReference type="CDD" id="cd14003">
    <property type="entry name" value="STKc_AMPK-like"/>
    <property type="match status" value="1"/>
</dbReference>
<evidence type="ECO:0000256" key="7">
    <source>
        <dbReference type="ARBA" id="ARBA00022777"/>
    </source>
</evidence>
<dbReference type="InterPro" id="IPR004041">
    <property type="entry name" value="NAF_dom"/>
</dbReference>
<dbReference type="InterPro" id="IPR017441">
    <property type="entry name" value="Protein_kinase_ATP_BS"/>
</dbReference>
<evidence type="ECO:0000256" key="13">
    <source>
        <dbReference type="RuleBase" id="RU000304"/>
    </source>
</evidence>
<dbReference type="Pfam" id="PF03822">
    <property type="entry name" value="NAF"/>
    <property type="match status" value="1"/>
</dbReference>
<dbReference type="FunFam" id="3.30.200.20:FF:000042">
    <property type="entry name" value="Aurora kinase A"/>
    <property type="match status" value="1"/>
</dbReference>
<dbReference type="SMART" id="SM00220">
    <property type="entry name" value="S_TKc"/>
    <property type="match status" value="1"/>
</dbReference>
<dbReference type="EMBL" id="JAVYJV010000007">
    <property type="protein sequence ID" value="KAK4365957.1"/>
    <property type="molecule type" value="Genomic_DNA"/>
</dbReference>
<dbReference type="PANTHER" id="PTHR43895:SF33">
    <property type="entry name" value="PROTEIN KINASE DOMAIN-CONTAINING PROTEIN"/>
    <property type="match status" value="1"/>
</dbReference>
<dbReference type="CDD" id="cd12195">
    <property type="entry name" value="CIPK_C"/>
    <property type="match status" value="1"/>
</dbReference>
<keyword evidence="8 12" id="KW-0067">ATP-binding</keyword>
<keyword evidence="4 13" id="KW-0723">Serine/threonine-protein kinase</keyword>
<evidence type="ECO:0000256" key="1">
    <source>
        <dbReference type="ARBA" id="ARBA00001936"/>
    </source>
</evidence>
<sequence length="489" mass="55254">MDEKLPTPPSSAIKIRRTTSSNSVGGSGPTILGKYQLGHLLGRGSFAKVYHARRLEDGTNVAIKVMDKNTTVDATMERLITREVSSMHRLKDHPNIIKLYEVMATKSKIYLVMELAPGGDLLSKLNRRGRFSYSTARFYFHQLISALHFCHQNGVAHRDLKPQNLLLDGEGRLKVSDFGFSALHDEQLSNSLLQTACGTPAYMAPEIVYKKEYDGSKVDAFSCGVILFVFLTGKLPFDDSSYTKLHWAKHRREYQFSDWVQKPARNIINRLLDPNPSTRLSIEELTELSWFKRSAMKAEELNHHQQLQFGQGIFEKEYKRSGRLNAFDLISMSYGLNLSGLFEARSHNKKELRFTTSVQVGSVEEKVMKLGKEEGYRVERTKGGGIGLVKGRVVLLVEIWEIAANLWLVEIKVVDGGQEFGETQWEVNHWGLMRSIYIFIPSDTSSVAEVSSHIITLVSCTISNNQLSKPLSSVSQQFKCQYEYAVQST</sequence>
<dbReference type="Gene3D" id="3.30.200.20">
    <property type="entry name" value="Phosphorylase Kinase, domain 1"/>
    <property type="match status" value="1"/>
</dbReference>
<dbReference type="FunFam" id="1.10.510.10:FF:000571">
    <property type="entry name" value="Maternal embryonic leucine zipper kinase"/>
    <property type="match status" value="1"/>
</dbReference>
<comment type="similarity">
    <text evidence="2">Belongs to the protein kinase superfamily. CAMK Ser/Thr protein kinase family. SNF1 subfamily.</text>
</comment>
<dbReference type="PROSITE" id="PS50011">
    <property type="entry name" value="PROTEIN_KINASE_DOM"/>
    <property type="match status" value="1"/>
</dbReference>
<evidence type="ECO:0000256" key="8">
    <source>
        <dbReference type="ARBA" id="ARBA00022840"/>
    </source>
</evidence>
<comment type="caution">
    <text evidence="16">The sequence shown here is derived from an EMBL/GenBank/DDBJ whole genome shotgun (WGS) entry which is preliminary data.</text>
</comment>
<feature type="domain" description="NAF" evidence="15">
    <location>
        <begin position="319"/>
        <end position="343"/>
    </location>
</feature>
<dbReference type="Proteomes" id="UP001291623">
    <property type="component" value="Unassembled WGS sequence"/>
</dbReference>
<evidence type="ECO:0000256" key="6">
    <source>
        <dbReference type="ARBA" id="ARBA00022741"/>
    </source>
</evidence>
<evidence type="ECO:0000259" key="14">
    <source>
        <dbReference type="PROSITE" id="PS50011"/>
    </source>
</evidence>
<dbReference type="PROSITE" id="PS00108">
    <property type="entry name" value="PROTEIN_KINASE_ST"/>
    <property type="match status" value="1"/>
</dbReference>
<evidence type="ECO:0000313" key="16">
    <source>
        <dbReference type="EMBL" id="KAK4365957.1"/>
    </source>
</evidence>
<dbReference type="AlphaFoldDB" id="A0AAE1SAQ6"/>
<feature type="binding site" evidence="12">
    <location>
        <position position="64"/>
    </location>
    <ligand>
        <name>ATP</name>
        <dbReference type="ChEBI" id="CHEBI:30616"/>
    </ligand>
</feature>
<comment type="catalytic activity">
    <reaction evidence="9">
        <text>L-threonyl-[protein] + ATP = O-phospho-L-threonyl-[protein] + ADP + H(+)</text>
        <dbReference type="Rhea" id="RHEA:46608"/>
        <dbReference type="Rhea" id="RHEA-COMP:11060"/>
        <dbReference type="Rhea" id="RHEA-COMP:11605"/>
        <dbReference type="ChEBI" id="CHEBI:15378"/>
        <dbReference type="ChEBI" id="CHEBI:30013"/>
        <dbReference type="ChEBI" id="CHEBI:30616"/>
        <dbReference type="ChEBI" id="CHEBI:61977"/>
        <dbReference type="ChEBI" id="CHEBI:456216"/>
        <dbReference type="EC" id="2.7.11.1"/>
    </reaction>
</comment>
<dbReference type="InterPro" id="IPR011009">
    <property type="entry name" value="Kinase-like_dom_sf"/>
</dbReference>
<evidence type="ECO:0000256" key="5">
    <source>
        <dbReference type="ARBA" id="ARBA00022679"/>
    </source>
</evidence>
<dbReference type="Gene3D" id="3.30.310.80">
    <property type="entry name" value="Kinase associated domain 1, KA1"/>
    <property type="match status" value="1"/>
</dbReference>
<protein>
    <recommendedName>
        <fullName evidence="3">non-specific serine/threonine protein kinase</fullName>
        <ecNumber evidence="3">2.7.11.1</ecNumber>
    </recommendedName>
</protein>
<dbReference type="Pfam" id="PF00069">
    <property type="entry name" value="Pkinase"/>
    <property type="match status" value="1"/>
</dbReference>
<dbReference type="PROSITE" id="PS50816">
    <property type="entry name" value="NAF"/>
    <property type="match status" value="1"/>
</dbReference>
<keyword evidence="7" id="KW-0418">Kinase</keyword>